<proteinExistence type="predicted"/>
<gene>
    <name evidence="2" type="ORF">I9W95_08190</name>
</gene>
<dbReference type="Gene3D" id="3.40.50.2300">
    <property type="match status" value="2"/>
</dbReference>
<keyword evidence="1" id="KW-0472">Membrane</keyword>
<evidence type="ECO:0000313" key="3">
    <source>
        <dbReference type="Proteomes" id="UP000714380"/>
    </source>
</evidence>
<dbReference type="Gene3D" id="1.25.40.650">
    <property type="match status" value="1"/>
</dbReference>
<reference evidence="2 3" key="1">
    <citation type="submission" date="2020-12" db="EMBL/GenBank/DDBJ databases">
        <title>Novel Thalassolituus-related marine hydrocarbonoclastic bacteria mediated algae-derived hydrocarbons mineralization in twilight zone of the northern South China Sea.</title>
        <authorList>
            <person name="Dong C."/>
        </authorList>
    </citation>
    <scope>NUCLEOTIDE SEQUENCE [LARGE SCALE GENOMIC DNA]</scope>
    <source>
        <strain evidence="2 3">IMCC1826</strain>
    </source>
</reference>
<dbReference type="CDD" id="cd06339">
    <property type="entry name" value="PBP1_YraM_LppC_lipoprotein-like"/>
    <property type="match status" value="1"/>
</dbReference>
<organism evidence="2 3">
    <name type="scientific">Thalassolituus marinus</name>
    <dbReference type="NCBI Taxonomy" id="671053"/>
    <lineage>
        <taxon>Bacteria</taxon>
        <taxon>Pseudomonadati</taxon>
        <taxon>Pseudomonadota</taxon>
        <taxon>Gammaproteobacteria</taxon>
        <taxon>Oceanospirillales</taxon>
        <taxon>Oceanospirillaceae</taxon>
        <taxon>Thalassolituus</taxon>
    </lineage>
</organism>
<protein>
    <submittedName>
        <fullName evidence="2">Penicillin-binding protein activator</fullName>
    </submittedName>
</protein>
<dbReference type="InterPro" id="IPR028082">
    <property type="entry name" value="Peripla_BP_I"/>
</dbReference>
<evidence type="ECO:0000313" key="2">
    <source>
        <dbReference type="EMBL" id="MCA6063586.1"/>
    </source>
</evidence>
<name>A0ABS7ZT70_9GAMM</name>
<keyword evidence="3" id="KW-1185">Reference proteome</keyword>
<evidence type="ECO:0000256" key="1">
    <source>
        <dbReference type="ARBA" id="ARBA00023136"/>
    </source>
</evidence>
<dbReference type="PANTHER" id="PTHR38038">
    <property type="entry name" value="PENICILLIN-BINDING PROTEIN ACTIVATOR LPOA"/>
    <property type="match status" value="1"/>
</dbReference>
<dbReference type="Proteomes" id="UP000714380">
    <property type="component" value="Unassembled WGS sequence"/>
</dbReference>
<dbReference type="PANTHER" id="PTHR38038:SF1">
    <property type="entry name" value="PENICILLIN-BINDING PROTEIN ACTIVATOR LPOA"/>
    <property type="match status" value="1"/>
</dbReference>
<dbReference type="SUPFAM" id="SSF53822">
    <property type="entry name" value="Periplasmic binding protein-like I"/>
    <property type="match status" value="1"/>
</dbReference>
<dbReference type="PROSITE" id="PS51257">
    <property type="entry name" value="PROKAR_LIPOPROTEIN"/>
    <property type="match status" value="1"/>
</dbReference>
<dbReference type="RefSeq" id="WP_225673731.1">
    <property type="nucleotide sequence ID" value="NZ_JAEDAH010000042.1"/>
</dbReference>
<accession>A0ABS7ZT70</accession>
<dbReference type="Pfam" id="PF04348">
    <property type="entry name" value="LppC"/>
    <property type="match status" value="1"/>
</dbReference>
<sequence length="602" mass="67084">MRGNVPEAWLNGMFRGVSLVLATACIGLSGCSSSPQQPSLGIDESTVSQGTPALLAQIRQSLDGGEFRNAALQLQLLQERQLTPQQQISMNLLATRLHLAVNETDAAAERLDALSELMPYASVQQESDISLLRASWYEAMAQYLAAARERDFLSAALEGDVKAQNHEQIWQDLMNIGELELLEWAEKSPDTQFGEWLQLAAISRNPGLTLDEHLQAVTEWQKQHPLHPAAITLPGGLALLSDLAANRPSSVGLLLPLSGPLEKTGKAIRDGFMAAYYESLNKGYDTPQVTLYDSQLYRDTSLAYVQAMMDGTQWLVGPISKPHVQALQDKDSLPLPTLALNYGDRSETGTTPANLYQFGLAAEDEAVQIAEKAWADGLRRALVLAPEGNWGERIYAAFEERWLQLGGEIGEHRFYPNRQDYNPEIKALLNVDDSQSRYKLMRRLLQQPTEFEPRRREDVDWVFMVALPQQARQIKPTLAFNFAGDLPVYATSHVYSGEADSRKDRDLNGVRFCDVPWLLEPSELHTSVENAVPGGQGKYARLYAMGVDAFRLLGRIRQLEVFPSSQMFGSTGALMLDSERRIHRRTECTVFRSGKPRRLAAD</sequence>
<dbReference type="EMBL" id="JAEDAH010000042">
    <property type="protein sequence ID" value="MCA6063586.1"/>
    <property type="molecule type" value="Genomic_DNA"/>
</dbReference>
<dbReference type="InterPro" id="IPR007443">
    <property type="entry name" value="LpoA"/>
</dbReference>
<comment type="caution">
    <text evidence="2">The sequence shown here is derived from an EMBL/GenBank/DDBJ whole genome shotgun (WGS) entry which is preliminary data.</text>
</comment>